<accession>A0A9P3LKK5</accession>
<name>A0A9P3LKK5_9APHY</name>
<dbReference type="EMBL" id="BPQB01000091">
    <property type="protein sequence ID" value="GJE98621.1"/>
    <property type="molecule type" value="Genomic_DNA"/>
</dbReference>
<evidence type="ECO:0000313" key="2">
    <source>
        <dbReference type="Proteomes" id="UP000703269"/>
    </source>
</evidence>
<reference evidence="1 2" key="1">
    <citation type="submission" date="2021-08" db="EMBL/GenBank/DDBJ databases">
        <title>Draft Genome Sequence of Phanerochaete sordida strain YK-624.</title>
        <authorList>
            <person name="Mori T."/>
            <person name="Dohra H."/>
            <person name="Suzuki T."/>
            <person name="Kawagishi H."/>
            <person name="Hirai H."/>
        </authorList>
    </citation>
    <scope>NUCLEOTIDE SEQUENCE [LARGE SCALE GENOMIC DNA]</scope>
    <source>
        <strain evidence="1 2">YK-624</strain>
    </source>
</reference>
<sequence>MKRTGSHSITITFHLSVNPDTGSVNLRAGVFDRISKYKCLLTEEIRRVTEVTAPAMLECFTPAVAAQAIRLRSLVLLPPNAEDINPSSTSLAFPALAHLEFRAACRGLPTPLLCETLRTLVVQPARSDVWHHPDRAQGLDVLDLLPALCRMPLLESLDVSILDTMATLADSGNVPAPHLRNVRIAGAASVCTYFLQHVALPPDARLAVDCTARDFMYRGVPIAVPHAMATQLHDSHSALHAPCEAFSIEDADGGHVLCGWRRADERFAADTADVVLRCAPYELAPYLGVLLRPSTLGDVEHVRIACAHLDQYVLYNGFTEIARRAGVRNLVLDGVKAGMVLRLLPITAAASVTLMSIKFEPSGPAYAKHWEANMARKPTFFVQDQPDSVEELARLLAKETAEERAMRRLQIMRVKNVRADDVERLRPHVVELSWDGVEAMDLSYDSTD</sequence>
<gene>
    <name evidence="1" type="ORF">PsYK624_148550</name>
</gene>
<proteinExistence type="predicted"/>
<dbReference type="Proteomes" id="UP000703269">
    <property type="component" value="Unassembled WGS sequence"/>
</dbReference>
<keyword evidence="2" id="KW-1185">Reference proteome</keyword>
<organism evidence="1 2">
    <name type="scientific">Phanerochaete sordida</name>
    <dbReference type="NCBI Taxonomy" id="48140"/>
    <lineage>
        <taxon>Eukaryota</taxon>
        <taxon>Fungi</taxon>
        <taxon>Dikarya</taxon>
        <taxon>Basidiomycota</taxon>
        <taxon>Agaricomycotina</taxon>
        <taxon>Agaricomycetes</taxon>
        <taxon>Polyporales</taxon>
        <taxon>Phanerochaetaceae</taxon>
        <taxon>Phanerochaete</taxon>
    </lineage>
</organism>
<protein>
    <submittedName>
        <fullName evidence="1">Uncharacterized protein</fullName>
    </submittedName>
</protein>
<dbReference type="AlphaFoldDB" id="A0A9P3LKK5"/>
<comment type="caution">
    <text evidence="1">The sequence shown here is derived from an EMBL/GenBank/DDBJ whole genome shotgun (WGS) entry which is preliminary data.</text>
</comment>
<evidence type="ECO:0000313" key="1">
    <source>
        <dbReference type="EMBL" id="GJE98621.1"/>
    </source>
</evidence>